<evidence type="ECO:0000313" key="12">
    <source>
        <dbReference type="Proteomes" id="UP000077266"/>
    </source>
</evidence>
<dbReference type="OrthoDB" id="515692at2759"/>
<evidence type="ECO:0000256" key="5">
    <source>
        <dbReference type="ARBA" id="ARBA00011917"/>
    </source>
</evidence>
<dbReference type="CDD" id="cd07723">
    <property type="entry name" value="hydroxyacylglutathione_hydrolase_MBL-fold"/>
    <property type="match status" value="1"/>
</dbReference>
<comment type="similarity">
    <text evidence="4">Belongs to the metallo-beta-lactamase superfamily. Glyoxalase II family.</text>
</comment>
<dbReference type="InterPro" id="IPR001279">
    <property type="entry name" value="Metallo-B-lactamas"/>
</dbReference>
<dbReference type="AlphaFoldDB" id="A0A165DQ57"/>
<dbReference type="Gene3D" id="3.60.15.10">
    <property type="entry name" value="Ribonuclease Z/Hydroxyacylglutathione hydrolase-like"/>
    <property type="match status" value="1"/>
</dbReference>
<reference evidence="11 12" key="1">
    <citation type="journal article" date="2016" name="Mol. Biol. Evol.">
        <title>Comparative Genomics of Early-Diverging Mushroom-Forming Fungi Provides Insights into the Origins of Lignocellulose Decay Capabilities.</title>
        <authorList>
            <person name="Nagy L.G."/>
            <person name="Riley R."/>
            <person name="Tritt A."/>
            <person name="Adam C."/>
            <person name="Daum C."/>
            <person name="Floudas D."/>
            <person name="Sun H."/>
            <person name="Yadav J.S."/>
            <person name="Pangilinan J."/>
            <person name="Larsson K.H."/>
            <person name="Matsuura K."/>
            <person name="Barry K."/>
            <person name="Labutti K."/>
            <person name="Kuo R."/>
            <person name="Ohm R.A."/>
            <person name="Bhattacharya S.S."/>
            <person name="Shirouzu T."/>
            <person name="Yoshinaga Y."/>
            <person name="Martin F.M."/>
            <person name="Grigoriev I.V."/>
            <person name="Hibbett D.S."/>
        </authorList>
    </citation>
    <scope>NUCLEOTIDE SEQUENCE [LARGE SCALE GENOMIC DNA]</scope>
    <source>
        <strain evidence="11 12">HHB12029</strain>
    </source>
</reference>
<comment type="catalytic activity">
    <reaction evidence="1">
        <text>an S-(2-hydroxyacyl)glutathione + H2O = a 2-hydroxy carboxylate + glutathione + H(+)</text>
        <dbReference type="Rhea" id="RHEA:21864"/>
        <dbReference type="ChEBI" id="CHEBI:15377"/>
        <dbReference type="ChEBI" id="CHEBI:15378"/>
        <dbReference type="ChEBI" id="CHEBI:57925"/>
        <dbReference type="ChEBI" id="CHEBI:58896"/>
        <dbReference type="ChEBI" id="CHEBI:71261"/>
        <dbReference type="EC" id="3.1.2.6"/>
    </reaction>
</comment>
<dbReference type="PANTHER" id="PTHR11935">
    <property type="entry name" value="BETA LACTAMASE DOMAIN"/>
    <property type="match status" value="1"/>
</dbReference>
<evidence type="ECO:0000256" key="3">
    <source>
        <dbReference type="ARBA" id="ARBA00004963"/>
    </source>
</evidence>
<dbReference type="FunCoup" id="A0A165DQ57">
    <property type="interactions" value="130"/>
</dbReference>
<accession>A0A165DQ57</accession>
<dbReference type="STRING" id="1314781.A0A165DQ57"/>
<evidence type="ECO:0000256" key="7">
    <source>
        <dbReference type="ARBA" id="ARBA00022801"/>
    </source>
</evidence>
<dbReference type="InterPro" id="IPR035680">
    <property type="entry name" value="Clx_II_MBL"/>
</dbReference>
<evidence type="ECO:0000256" key="1">
    <source>
        <dbReference type="ARBA" id="ARBA00001623"/>
    </source>
</evidence>
<dbReference type="GO" id="GO:0004416">
    <property type="term" value="F:hydroxyacylglutathione hydrolase activity"/>
    <property type="evidence" value="ECO:0007669"/>
    <property type="project" value="UniProtKB-EC"/>
</dbReference>
<protein>
    <recommendedName>
        <fullName evidence="5">hydroxyacylglutathione hydrolase</fullName>
        <ecNumber evidence="5">3.1.2.6</ecNumber>
    </recommendedName>
    <alternativeName>
        <fullName evidence="9">Glyoxalase II</fullName>
    </alternativeName>
</protein>
<keyword evidence="12" id="KW-1185">Reference proteome</keyword>
<evidence type="ECO:0000256" key="8">
    <source>
        <dbReference type="ARBA" id="ARBA00022833"/>
    </source>
</evidence>
<dbReference type="Pfam" id="PF16123">
    <property type="entry name" value="HAGH_C"/>
    <property type="match status" value="1"/>
</dbReference>
<dbReference type="InterPro" id="IPR032282">
    <property type="entry name" value="HAGH_C"/>
</dbReference>
<keyword evidence="6" id="KW-0479">Metal-binding</keyword>
<evidence type="ECO:0000259" key="10">
    <source>
        <dbReference type="SMART" id="SM00849"/>
    </source>
</evidence>
<dbReference type="Pfam" id="PF00753">
    <property type="entry name" value="Lactamase_B"/>
    <property type="match status" value="1"/>
</dbReference>
<gene>
    <name evidence="11" type="ORF">EXIGLDRAFT_726389</name>
</gene>
<organism evidence="11 12">
    <name type="scientific">Exidia glandulosa HHB12029</name>
    <dbReference type="NCBI Taxonomy" id="1314781"/>
    <lineage>
        <taxon>Eukaryota</taxon>
        <taxon>Fungi</taxon>
        <taxon>Dikarya</taxon>
        <taxon>Basidiomycota</taxon>
        <taxon>Agaricomycotina</taxon>
        <taxon>Agaricomycetes</taxon>
        <taxon>Auriculariales</taxon>
        <taxon>Exidiaceae</taxon>
        <taxon>Exidia</taxon>
    </lineage>
</organism>
<dbReference type="GO" id="GO:0019243">
    <property type="term" value="P:methylglyoxal catabolic process to D-lactate via S-lactoyl-glutathione"/>
    <property type="evidence" value="ECO:0007669"/>
    <property type="project" value="InterPro"/>
</dbReference>
<dbReference type="GO" id="GO:0046872">
    <property type="term" value="F:metal ion binding"/>
    <property type="evidence" value="ECO:0007669"/>
    <property type="project" value="UniProtKB-KW"/>
</dbReference>
<dbReference type="PANTHER" id="PTHR11935:SF94">
    <property type="entry name" value="TENZING NORGAY, ISOFORM C"/>
    <property type="match status" value="1"/>
</dbReference>
<comment type="pathway">
    <text evidence="3">Secondary metabolite metabolism; methylglyoxal degradation; (R)-lactate from methylglyoxal: step 2/2.</text>
</comment>
<dbReference type="SUPFAM" id="SSF56281">
    <property type="entry name" value="Metallo-hydrolase/oxidoreductase"/>
    <property type="match status" value="1"/>
</dbReference>
<evidence type="ECO:0000256" key="9">
    <source>
        <dbReference type="ARBA" id="ARBA00031044"/>
    </source>
</evidence>
<keyword evidence="7 11" id="KW-0378">Hydrolase</keyword>
<dbReference type="NCBIfam" id="TIGR03413">
    <property type="entry name" value="GSH_gloB"/>
    <property type="match status" value="1"/>
</dbReference>
<sequence length="268" mass="29062">MLRAFARHTYATTSRMPRVIPVGARSDNYMYIIAAGGGKAVAVDPYDVPKIKAAADKEGLSFSAVLTTHHHFDHAGGNKKFLETFPGTPVYGGSKEVEALTDEVKDGSTLSIGDLEIQCLHTPCHTQDSICYFVHDKTNPSEKAVFTGDTLFTGGCGRFFEGTAAEMHAALTKLGGLPDDTLLYNGHEYTAGNLAFGRHVDPQNAGIAKLKALVDKEQVTAGKSTIGDEKEWNVFMRLDSKPVQSATGETETTKIMDKLRDMKNNFKA</sequence>
<dbReference type="InterPro" id="IPR017782">
    <property type="entry name" value="Hydroxyacylglutathione_Hdrlase"/>
</dbReference>
<dbReference type="UniPathway" id="UPA00619">
    <property type="reaction ID" value="UER00676"/>
</dbReference>
<evidence type="ECO:0000313" key="11">
    <source>
        <dbReference type="EMBL" id="KZV85097.1"/>
    </source>
</evidence>
<evidence type="ECO:0000256" key="2">
    <source>
        <dbReference type="ARBA" id="ARBA00001947"/>
    </source>
</evidence>
<dbReference type="InterPro" id="IPR036866">
    <property type="entry name" value="RibonucZ/Hydroxyglut_hydro"/>
</dbReference>
<proteinExistence type="inferred from homology"/>
<evidence type="ECO:0000256" key="4">
    <source>
        <dbReference type="ARBA" id="ARBA00006759"/>
    </source>
</evidence>
<evidence type="ECO:0000256" key="6">
    <source>
        <dbReference type="ARBA" id="ARBA00022723"/>
    </source>
</evidence>
<keyword evidence="8" id="KW-0862">Zinc</keyword>
<name>A0A165DQ57_EXIGL</name>
<dbReference type="InParanoid" id="A0A165DQ57"/>
<feature type="domain" description="Metallo-beta-lactamase" evidence="10">
    <location>
        <begin position="27"/>
        <end position="187"/>
    </location>
</feature>
<dbReference type="EMBL" id="KV426199">
    <property type="protein sequence ID" value="KZV85097.1"/>
    <property type="molecule type" value="Genomic_DNA"/>
</dbReference>
<dbReference type="SMART" id="SM00849">
    <property type="entry name" value="Lactamase_B"/>
    <property type="match status" value="1"/>
</dbReference>
<dbReference type="EC" id="3.1.2.6" evidence="5"/>
<dbReference type="HAMAP" id="MF_01374">
    <property type="entry name" value="Glyoxalase_2"/>
    <property type="match status" value="1"/>
</dbReference>
<dbReference type="Proteomes" id="UP000077266">
    <property type="component" value="Unassembled WGS sequence"/>
</dbReference>
<comment type="cofactor">
    <cofactor evidence="2">
        <name>Zn(2+)</name>
        <dbReference type="ChEBI" id="CHEBI:29105"/>
    </cofactor>
</comment>